<feature type="domain" description="Integrase zinc-binding" evidence="2">
    <location>
        <begin position="198"/>
        <end position="253"/>
    </location>
</feature>
<dbReference type="PANTHER" id="PTHR45835">
    <property type="entry name" value="YALI0A06105P"/>
    <property type="match status" value="1"/>
</dbReference>
<dbReference type="InterPro" id="IPR041588">
    <property type="entry name" value="Integrase_H2C2"/>
</dbReference>
<evidence type="ECO:0000259" key="1">
    <source>
        <dbReference type="Pfam" id="PF07727"/>
    </source>
</evidence>
<protein>
    <submittedName>
        <fullName evidence="4">Putative reverse transcriptase domain-containing protein</fullName>
    </submittedName>
</protein>
<dbReference type="Pfam" id="PF24626">
    <property type="entry name" value="SH3_Tf2-1"/>
    <property type="match status" value="1"/>
</dbReference>
<comment type="caution">
    <text evidence="4">The sequence shown here is derived from an EMBL/GenBank/DDBJ whole genome shotgun (WGS) entry which is preliminary data.</text>
</comment>
<feature type="domain" description="Tf2-1-like SH3-like" evidence="3">
    <location>
        <begin position="396"/>
        <end position="458"/>
    </location>
</feature>
<proteinExistence type="predicted"/>
<reference evidence="4" key="1">
    <citation type="journal article" date="2019" name="Sci. Rep.">
        <title>Draft genome of Tanacetum cinerariifolium, the natural source of mosquito coil.</title>
        <authorList>
            <person name="Yamashiro T."/>
            <person name="Shiraishi A."/>
            <person name="Satake H."/>
            <person name="Nakayama K."/>
        </authorList>
    </citation>
    <scope>NUCLEOTIDE SEQUENCE</scope>
</reference>
<keyword evidence="4" id="KW-0695">RNA-directed DNA polymerase</keyword>
<dbReference type="EMBL" id="BKCJ010010324">
    <property type="protein sequence ID" value="GEU91068.1"/>
    <property type="molecule type" value="Genomic_DNA"/>
</dbReference>
<organism evidence="4">
    <name type="scientific">Tanacetum cinerariifolium</name>
    <name type="common">Dalmatian daisy</name>
    <name type="synonym">Chrysanthemum cinerariifolium</name>
    <dbReference type="NCBI Taxonomy" id="118510"/>
    <lineage>
        <taxon>Eukaryota</taxon>
        <taxon>Viridiplantae</taxon>
        <taxon>Streptophyta</taxon>
        <taxon>Embryophyta</taxon>
        <taxon>Tracheophyta</taxon>
        <taxon>Spermatophyta</taxon>
        <taxon>Magnoliopsida</taxon>
        <taxon>eudicotyledons</taxon>
        <taxon>Gunneridae</taxon>
        <taxon>Pentapetalae</taxon>
        <taxon>asterids</taxon>
        <taxon>campanulids</taxon>
        <taxon>Asterales</taxon>
        <taxon>Asteraceae</taxon>
        <taxon>Asteroideae</taxon>
        <taxon>Anthemideae</taxon>
        <taxon>Anthemidinae</taxon>
        <taxon>Tanacetum</taxon>
    </lineage>
</organism>
<evidence type="ECO:0000313" key="4">
    <source>
        <dbReference type="EMBL" id="GEU91068.1"/>
    </source>
</evidence>
<accession>A0A6L2NXS8</accession>
<keyword evidence="4" id="KW-0548">Nucleotidyltransferase</keyword>
<dbReference type="Pfam" id="PF07727">
    <property type="entry name" value="RVT_2"/>
    <property type="match status" value="1"/>
</dbReference>
<sequence length="931" mass="108569">MKPSTRLWISWMMIHTMNDSLLLWARRSEKYVRTIARKLGSVLDVDTRRLKEDKPVDIDGKTFENWPFLESLRAPPMREGISSRNDNLSGERGIHVFPSFDVPCSHVPFAHNTNRVDTDGLKEIVTVNPKVQFLGHVIDSQGIHVDPAKIESIKDWASPKSATEIRQLLEKPRKGKLEPRADRTLCLNNRSWLPRYGDLRTLIMHESHRLKYYVHPDSDKTYQDMKQLYWWPNMKANVAIYVSKCLTCLKVKTEHQKPFVLLVQPEIPQWKWDNITMDFVTNLSRTQSGSDTIWRSFQKAMSTQLDMSTAYHPQTDGQSKRTIQTLEDMLHACVIDFGNGWERHLSLIEFSYDNSYHASIKDAPFEALYGRKCRSPVCWAESYVNVRRKPLELQIGERVMLKVSSWKGVVRFDKQGKLNPRYNGPFKVLDKVGTIAYRLELSQLLSRIHSTFHVSNLKCLSDEPLAILLDEIHIDDKLCFVEEPVKIMDREVKRLKQSRIPIIKVRWNSKRGHEFTWEREDQFRKKIQAADQEMMHMMMMQISDPYTMKSQCLRQDIYVTTSVGITIPPPLNNAEENNNKWRRLLLITLQASFPNDKRRQIMTTLTPFPKKRDVYSSADADVPSQQELDMLFSSLYDEFFNADHPLEQVRGNPSRPVQTRRQLATDPEMCMYALTVSTTEPKNIKEAMADSAWIEAMQEELHQFDRLQVWELVDKPFGKSIIKLKWLWKNKKDKDQTVIRNKARLIAKGYAQEEGIDFEESFAPVARLEAVRIFIAYAAHKYFLIYQIDVKMAFINGPLKEEVYVAQPDGFVDADHLKKVYRLRKALYGLKQAPRACRFEMSLMGEMKFFLGLQIHQSPHEAEYVALSASCAQVMCMRTQLQDYGFNYNKIPLYYMFTKALPEDRFKYLVRRIGMRCLTPAELEVLAKESA</sequence>
<dbReference type="InterPro" id="IPR036397">
    <property type="entry name" value="RNaseH_sf"/>
</dbReference>
<evidence type="ECO:0000259" key="2">
    <source>
        <dbReference type="Pfam" id="PF17921"/>
    </source>
</evidence>
<dbReference type="GO" id="GO:0003676">
    <property type="term" value="F:nucleic acid binding"/>
    <property type="evidence" value="ECO:0007669"/>
    <property type="project" value="InterPro"/>
</dbReference>
<dbReference type="InterPro" id="IPR013103">
    <property type="entry name" value="RVT_2"/>
</dbReference>
<feature type="domain" description="Reverse transcriptase Ty1/copia-type" evidence="1">
    <location>
        <begin position="708"/>
        <end position="836"/>
    </location>
</feature>
<dbReference type="Pfam" id="PF17921">
    <property type="entry name" value="Integrase_H2C2"/>
    <property type="match status" value="1"/>
</dbReference>
<dbReference type="Gene3D" id="1.10.340.70">
    <property type="match status" value="1"/>
</dbReference>
<dbReference type="SUPFAM" id="SSF56672">
    <property type="entry name" value="DNA/RNA polymerases"/>
    <property type="match status" value="2"/>
</dbReference>
<dbReference type="PANTHER" id="PTHR45835:SF99">
    <property type="entry name" value="CHROMO DOMAIN-CONTAINING PROTEIN-RELATED"/>
    <property type="match status" value="1"/>
</dbReference>
<evidence type="ECO:0000259" key="3">
    <source>
        <dbReference type="Pfam" id="PF24626"/>
    </source>
</evidence>
<gene>
    <name evidence="4" type="ORF">Tci_063046</name>
</gene>
<keyword evidence="4" id="KW-0808">Transferase</keyword>
<dbReference type="GO" id="GO:0003964">
    <property type="term" value="F:RNA-directed DNA polymerase activity"/>
    <property type="evidence" value="ECO:0007669"/>
    <property type="project" value="UniProtKB-KW"/>
</dbReference>
<dbReference type="InterPro" id="IPR056924">
    <property type="entry name" value="SH3_Tf2-1"/>
</dbReference>
<dbReference type="AlphaFoldDB" id="A0A6L2NXS8"/>
<dbReference type="SUPFAM" id="SSF53098">
    <property type="entry name" value="Ribonuclease H-like"/>
    <property type="match status" value="1"/>
</dbReference>
<name>A0A6L2NXS8_TANCI</name>
<dbReference type="InterPro" id="IPR012337">
    <property type="entry name" value="RNaseH-like_sf"/>
</dbReference>
<dbReference type="InterPro" id="IPR043502">
    <property type="entry name" value="DNA/RNA_pol_sf"/>
</dbReference>
<dbReference type="Gene3D" id="3.30.420.10">
    <property type="entry name" value="Ribonuclease H-like superfamily/Ribonuclease H"/>
    <property type="match status" value="1"/>
</dbReference>